<evidence type="ECO:0000256" key="3">
    <source>
        <dbReference type="ARBA" id="ARBA00022723"/>
    </source>
</evidence>
<reference evidence="9 10" key="1">
    <citation type="submission" date="2022-07" db="EMBL/GenBank/DDBJ databases">
        <authorList>
            <person name="Li W.-J."/>
            <person name="Deng Q.-Q."/>
        </authorList>
    </citation>
    <scope>NUCLEOTIDE SEQUENCE [LARGE SCALE GENOMIC DNA]</scope>
    <source>
        <strain evidence="9 10">SYSU M60028</strain>
    </source>
</reference>
<keyword evidence="4" id="KW-0249">Electron transport</keyword>
<evidence type="ECO:0000256" key="4">
    <source>
        <dbReference type="ARBA" id="ARBA00022982"/>
    </source>
</evidence>
<protein>
    <submittedName>
        <fullName evidence="9">C-type cytochrome</fullName>
    </submittedName>
</protein>
<evidence type="ECO:0000256" key="6">
    <source>
        <dbReference type="PROSITE-ProRule" id="PRU00433"/>
    </source>
</evidence>
<dbReference type="InterPro" id="IPR009056">
    <property type="entry name" value="Cyt_c-like_dom"/>
</dbReference>
<name>A0ABT1LHI6_9HYPH</name>
<keyword evidence="10" id="KW-1185">Reference proteome</keyword>
<evidence type="ECO:0000256" key="5">
    <source>
        <dbReference type="ARBA" id="ARBA00023004"/>
    </source>
</evidence>
<dbReference type="RefSeq" id="WP_254746305.1">
    <property type="nucleotide sequence ID" value="NZ_JANCLU010000031.1"/>
</dbReference>
<evidence type="ECO:0000256" key="7">
    <source>
        <dbReference type="SAM" id="SignalP"/>
    </source>
</evidence>
<dbReference type="Gene3D" id="1.10.760.10">
    <property type="entry name" value="Cytochrome c-like domain"/>
    <property type="match status" value="1"/>
</dbReference>
<organism evidence="9 10">
    <name type="scientific">Alsobacter ponti</name>
    <dbReference type="NCBI Taxonomy" id="2962936"/>
    <lineage>
        <taxon>Bacteria</taxon>
        <taxon>Pseudomonadati</taxon>
        <taxon>Pseudomonadota</taxon>
        <taxon>Alphaproteobacteria</taxon>
        <taxon>Hyphomicrobiales</taxon>
        <taxon>Alsobacteraceae</taxon>
        <taxon>Alsobacter</taxon>
    </lineage>
</organism>
<keyword evidence="1" id="KW-0813">Transport</keyword>
<proteinExistence type="predicted"/>
<evidence type="ECO:0000256" key="2">
    <source>
        <dbReference type="ARBA" id="ARBA00022617"/>
    </source>
</evidence>
<dbReference type="EMBL" id="JANCLU010000031">
    <property type="protein sequence ID" value="MCP8940964.1"/>
    <property type="molecule type" value="Genomic_DNA"/>
</dbReference>
<accession>A0ABT1LHI6</accession>
<sequence length="104" mass="10550">MSVGNRGLRLWLAACCFATTALPAAAAEATPDVLTESCTACHGPKGRSPGAIPSIDGLGTEKVKTSLLGFKSGQAPATIMNRIAKGFTDSEIDAIATYLGGGRP</sequence>
<feature type="signal peptide" evidence="7">
    <location>
        <begin position="1"/>
        <end position="26"/>
    </location>
</feature>
<evidence type="ECO:0000313" key="10">
    <source>
        <dbReference type="Proteomes" id="UP001205890"/>
    </source>
</evidence>
<evidence type="ECO:0000256" key="1">
    <source>
        <dbReference type="ARBA" id="ARBA00022448"/>
    </source>
</evidence>
<dbReference type="PROSITE" id="PS51007">
    <property type="entry name" value="CYTC"/>
    <property type="match status" value="1"/>
</dbReference>
<gene>
    <name evidence="9" type="ORF">NK718_20765</name>
</gene>
<dbReference type="InterPro" id="IPR036909">
    <property type="entry name" value="Cyt_c-like_dom_sf"/>
</dbReference>
<comment type="caution">
    <text evidence="9">The sequence shown here is derived from an EMBL/GenBank/DDBJ whole genome shotgun (WGS) entry which is preliminary data.</text>
</comment>
<keyword evidence="3 6" id="KW-0479">Metal-binding</keyword>
<dbReference type="InterPro" id="IPR050597">
    <property type="entry name" value="Cytochrome_c_Oxidase_Subunit"/>
</dbReference>
<dbReference type="Pfam" id="PF00034">
    <property type="entry name" value="Cytochrom_C"/>
    <property type="match status" value="1"/>
</dbReference>
<dbReference type="PANTHER" id="PTHR33751">
    <property type="entry name" value="CBB3-TYPE CYTOCHROME C OXIDASE SUBUNIT FIXP"/>
    <property type="match status" value="1"/>
</dbReference>
<dbReference type="SUPFAM" id="SSF46626">
    <property type="entry name" value="Cytochrome c"/>
    <property type="match status" value="1"/>
</dbReference>
<dbReference type="PANTHER" id="PTHR33751:SF9">
    <property type="entry name" value="CYTOCHROME C4"/>
    <property type="match status" value="1"/>
</dbReference>
<evidence type="ECO:0000313" key="9">
    <source>
        <dbReference type="EMBL" id="MCP8940964.1"/>
    </source>
</evidence>
<feature type="chain" id="PRO_5045170014" evidence="7">
    <location>
        <begin position="27"/>
        <end position="104"/>
    </location>
</feature>
<feature type="domain" description="Cytochrome c" evidence="8">
    <location>
        <begin position="25"/>
        <end position="103"/>
    </location>
</feature>
<keyword evidence="2 6" id="KW-0349">Heme</keyword>
<keyword evidence="5 6" id="KW-0408">Iron</keyword>
<dbReference type="Proteomes" id="UP001205890">
    <property type="component" value="Unassembled WGS sequence"/>
</dbReference>
<evidence type="ECO:0000259" key="8">
    <source>
        <dbReference type="PROSITE" id="PS51007"/>
    </source>
</evidence>
<keyword evidence="7" id="KW-0732">Signal</keyword>